<dbReference type="Gene3D" id="1.20.1250.20">
    <property type="entry name" value="MFS general substrate transporter like domains"/>
    <property type="match status" value="1"/>
</dbReference>
<dbReference type="PROSITE" id="PS00217">
    <property type="entry name" value="SUGAR_TRANSPORT_2"/>
    <property type="match status" value="1"/>
</dbReference>
<keyword evidence="5 8" id="KW-0472">Membrane</keyword>
<sequence length="761" mass="82301">MQFSNAYLRDSRRAKFKSTLQGHTIDLITVASIGDGFISVPPSMQDCHHALGDQPLSPFRHGRLAPRPRKRPATSVIGQLVAAVKSALSHLPQAFSLVAQCSRETGEEINGDKVGIIWSRRRSSECIDRRSQWSSDSHGGMRGGLYSAVIRGRNLEIPLNPSNLALNPCNLVLNPCNLALNPSNLALNPCNLALNPCNLVLNPCNLALNPCNLALNPCNLALNPCNPALNPSNLALNPCNLALNHCNPALNPCNLALNPCNLALNHCNLALNPCNLALNPCNLALNPSSLGCLCGGAVLGWTSPALPYLQGEDLNDSLTDDQGSWVGATAPLGALVGALPGGWLADTFGRKAMLLYLAVPYFVSWLMIVFADTSVIILCAARVLCGLSMGATTVITSLYNEEISEVEIRGAIGVYLDLMLSVGILWCYLVGAMVPYLWLAIASCGLPIVFFITFVWMPESPVYLLSRGKDEKAEKALKWLRGVSPDYDYDISYEISHMKNRLDEAVSIASMKKHGFWGDVRETLAKFSWTSPAAEASKIVFGLMLFQQMSGIDAVLFYTVEIFQGAGSSMSAYTCTIIVGVVQVLATGASSLLVELTGRRFLLMISEAAMALCLAILAIYFYFKDAGHDVSSIGWLPLASVTTFVVMFAVGLGPLPWFMMSEVVPTESRDWINAMAVCLNWTLVFTVTKVFSLMLNSMGNAGTFGFFCICCVVGLVFVAVVVPETKGKSLEEIQDDLVKKKGPRLSLTDELENGTKPLDQK</sequence>
<evidence type="ECO:0000313" key="10">
    <source>
        <dbReference type="EMBL" id="CAD7411649.1"/>
    </source>
</evidence>
<dbReference type="InterPro" id="IPR020846">
    <property type="entry name" value="MFS_dom"/>
</dbReference>
<feature type="transmembrane region" description="Helical" evidence="8">
    <location>
        <begin position="375"/>
        <end position="399"/>
    </location>
</feature>
<dbReference type="InterPro" id="IPR005829">
    <property type="entry name" value="Sugar_transporter_CS"/>
</dbReference>
<dbReference type="PANTHER" id="PTHR48021:SF86">
    <property type="entry name" value="FACILITATED TREHALOSE TRANSPORTER TRET1-1-LIKE PROTEIN"/>
    <property type="match status" value="1"/>
</dbReference>
<dbReference type="InterPro" id="IPR050549">
    <property type="entry name" value="MFS_Trehalose_Transporter"/>
</dbReference>
<feature type="transmembrane region" description="Helical" evidence="8">
    <location>
        <begin position="411"/>
        <end position="431"/>
    </location>
</feature>
<dbReference type="PANTHER" id="PTHR48021">
    <property type="match status" value="1"/>
</dbReference>
<evidence type="ECO:0000256" key="7">
    <source>
        <dbReference type="ARBA" id="ARBA00024348"/>
    </source>
</evidence>
<evidence type="ECO:0000256" key="8">
    <source>
        <dbReference type="SAM" id="Phobius"/>
    </source>
</evidence>
<keyword evidence="6" id="KW-0325">Glycoprotein</keyword>
<proteinExistence type="inferred from homology"/>
<feature type="domain" description="Major facilitator superfamily (MFS) profile" evidence="9">
    <location>
        <begin position="284"/>
        <end position="726"/>
    </location>
</feature>
<dbReference type="SUPFAM" id="SSF103473">
    <property type="entry name" value="MFS general substrate transporter"/>
    <property type="match status" value="1"/>
</dbReference>
<evidence type="ECO:0000256" key="2">
    <source>
        <dbReference type="ARBA" id="ARBA00022475"/>
    </source>
</evidence>
<feature type="transmembrane region" description="Helical" evidence="8">
    <location>
        <begin position="570"/>
        <end position="594"/>
    </location>
</feature>
<feature type="transmembrane region" description="Helical" evidence="8">
    <location>
        <begin position="701"/>
        <end position="722"/>
    </location>
</feature>
<comment type="similarity">
    <text evidence="7">Belongs to the major facilitator superfamily. Sugar transporter (TC 2.A.1.1) family. Trehalose transporter subfamily.</text>
</comment>
<feature type="transmembrane region" description="Helical" evidence="8">
    <location>
        <begin position="437"/>
        <end position="457"/>
    </location>
</feature>
<evidence type="ECO:0000256" key="5">
    <source>
        <dbReference type="ARBA" id="ARBA00023136"/>
    </source>
</evidence>
<evidence type="ECO:0000256" key="4">
    <source>
        <dbReference type="ARBA" id="ARBA00022989"/>
    </source>
</evidence>
<evidence type="ECO:0000259" key="9">
    <source>
        <dbReference type="PROSITE" id="PS50850"/>
    </source>
</evidence>
<dbReference type="AlphaFoldDB" id="A0A7R9DBM0"/>
<accession>A0A7R9DBM0</accession>
<evidence type="ECO:0000256" key="1">
    <source>
        <dbReference type="ARBA" id="ARBA00004651"/>
    </source>
</evidence>
<feature type="transmembrane region" description="Helical" evidence="8">
    <location>
        <begin position="352"/>
        <end position="369"/>
    </location>
</feature>
<dbReference type="PROSITE" id="PS50850">
    <property type="entry name" value="MFS"/>
    <property type="match status" value="1"/>
</dbReference>
<feature type="transmembrane region" description="Helical" evidence="8">
    <location>
        <begin position="671"/>
        <end position="695"/>
    </location>
</feature>
<organism evidence="10">
    <name type="scientific">Timema cristinae</name>
    <name type="common">Walking stick</name>
    <dbReference type="NCBI Taxonomy" id="61476"/>
    <lineage>
        <taxon>Eukaryota</taxon>
        <taxon>Metazoa</taxon>
        <taxon>Ecdysozoa</taxon>
        <taxon>Arthropoda</taxon>
        <taxon>Hexapoda</taxon>
        <taxon>Insecta</taxon>
        <taxon>Pterygota</taxon>
        <taxon>Neoptera</taxon>
        <taxon>Polyneoptera</taxon>
        <taxon>Phasmatodea</taxon>
        <taxon>Timematodea</taxon>
        <taxon>Timematoidea</taxon>
        <taxon>Timematidae</taxon>
        <taxon>Timema</taxon>
    </lineage>
</organism>
<name>A0A7R9DBM0_TIMCR</name>
<gene>
    <name evidence="10" type="ORF">TCEB3V08_LOCUS11025</name>
</gene>
<dbReference type="EMBL" id="OC322346">
    <property type="protein sequence ID" value="CAD7411649.1"/>
    <property type="molecule type" value="Genomic_DNA"/>
</dbReference>
<dbReference type="CDD" id="cd17358">
    <property type="entry name" value="MFS_GLUT6_8_Class3_like"/>
    <property type="match status" value="1"/>
</dbReference>
<feature type="transmembrane region" description="Helical" evidence="8">
    <location>
        <begin position="539"/>
        <end position="558"/>
    </location>
</feature>
<feature type="transmembrane region" description="Helical" evidence="8">
    <location>
        <begin position="601"/>
        <end position="623"/>
    </location>
</feature>
<dbReference type="InterPro" id="IPR044775">
    <property type="entry name" value="MFS_ERD6/Tret1-like"/>
</dbReference>
<evidence type="ECO:0000256" key="3">
    <source>
        <dbReference type="ARBA" id="ARBA00022692"/>
    </source>
</evidence>
<keyword evidence="4 8" id="KW-1133">Transmembrane helix</keyword>
<reference evidence="10" key="1">
    <citation type="submission" date="2020-11" db="EMBL/GenBank/DDBJ databases">
        <authorList>
            <person name="Tran Van P."/>
        </authorList>
    </citation>
    <scope>NUCLEOTIDE SEQUENCE</scope>
</reference>
<dbReference type="InterPro" id="IPR036259">
    <property type="entry name" value="MFS_trans_sf"/>
</dbReference>
<evidence type="ECO:0000256" key="6">
    <source>
        <dbReference type="ARBA" id="ARBA00023180"/>
    </source>
</evidence>
<feature type="transmembrane region" description="Helical" evidence="8">
    <location>
        <begin position="325"/>
        <end position="345"/>
    </location>
</feature>
<dbReference type="Pfam" id="PF00083">
    <property type="entry name" value="Sugar_tr"/>
    <property type="match status" value="1"/>
</dbReference>
<dbReference type="GO" id="GO:0005886">
    <property type="term" value="C:plasma membrane"/>
    <property type="evidence" value="ECO:0007669"/>
    <property type="project" value="UniProtKB-SubCell"/>
</dbReference>
<keyword evidence="2" id="KW-1003">Cell membrane</keyword>
<keyword evidence="3 8" id="KW-0812">Transmembrane</keyword>
<dbReference type="InterPro" id="IPR005828">
    <property type="entry name" value="MFS_sugar_transport-like"/>
</dbReference>
<dbReference type="GO" id="GO:0051119">
    <property type="term" value="F:sugar transmembrane transporter activity"/>
    <property type="evidence" value="ECO:0007669"/>
    <property type="project" value="InterPro"/>
</dbReference>
<comment type="subcellular location">
    <subcellularLocation>
        <location evidence="1">Cell membrane</location>
        <topology evidence="1">Multi-pass membrane protein</topology>
    </subcellularLocation>
</comment>
<dbReference type="FunFam" id="1.20.1250.20:FF:000055">
    <property type="entry name" value="Facilitated trehalose transporter Tret1-2 homolog"/>
    <property type="match status" value="1"/>
</dbReference>
<feature type="transmembrane region" description="Helical" evidence="8">
    <location>
        <begin position="635"/>
        <end position="659"/>
    </location>
</feature>
<dbReference type="PRINTS" id="PR00171">
    <property type="entry name" value="SUGRTRNSPORT"/>
</dbReference>
<dbReference type="NCBIfam" id="TIGR00879">
    <property type="entry name" value="SP"/>
    <property type="match status" value="1"/>
</dbReference>
<protein>
    <recommendedName>
        <fullName evidence="9">Major facilitator superfamily (MFS) profile domain-containing protein</fullName>
    </recommendedName>
</protein>
<dbReference type="InterPro" id="IPR003663">
    <property type="entry name" value="Sugar/inositol_transpt"/>
</dbReference>